<organism evidence="2">
    <name type="scientific">Mesocestoides corti</name>
    <name type="common">Flatworm</name>
    <dbReference type="NCBI Taxonomy" id="53468"/>
    <lineage>
        <taxon>Eukaryota</taxon>
        <taxon>Metazoa</taxon>
        <taxon>Spiralia</taxon>
        <taxon>Lophotrochozoa</taxon>
        <taxon>Platyhelminthes</taxon>
        <taxon>Cestoda</taxon>
        <taxon>Eucestoda</taxon>
        <taxon>Cyclophyllidea</taxon>
        <taxon>Mesocestoididae</taxon>
        <taxon>Mesocestoides</taxon>
    </lineage>
</organism>
<reference evidence="2" key="1">
    <citation type="submission" date="2019-11" db="UniProtKB">
        <authorList>
            <consortium name="WormBaseParasite"/>
        </authorList>
    </citation>
    <scope>IDENTIFICATION</scope>
</reference>
<protein>
    <submittedName>
        <fullName evidence="2">Uncharacterized protein</fullName>
    </submittedName>
</protein>
<evidence type="ECO:0000256" key="1">
    <source>
        <dbReference type="SAM" id="MobiDB-lite"/>
    </source>
</evidence>
<dbReference type="WBParaSite" id="MCU_010978-RA">
    <property type="protein sequence ID" value="MCU_010978-RA"/>
    <property type="gene ID" value="MCU_010978"/>
</dbReference>
<accession>A0A5K3FSW7</accession>
<proteinExistence type="predicted"/>
<dbReference type="AlphaFoldDB" id="A0A5K3FSW7"/>
<feature type="region of interest" description="Disordered" evidence="1">
    <location>
        <begin position="1"/>
        <end position="34"/>
    </location>
</feature>
<name>A0A5K3FSW7_MESCO</name>
<evidence type="ECO:0000313" key="2">
    <source>
        <dbReference type="WBParaSite" id="MCU_010978-RA"/>
    </source>
</evidence>
<sequence length="56" mass="5990">SRRDYRGATSYAPSPPPPRTPPPPPPPPPARPPAPLVNRVVSSCRLSCIFLSQSLS</sequence>
<feature type="compositionally biased region" description="Pro residues" evidence="1">
    <location>
        <begin position="13"/>
        <end position="34"/>
    </location>
</feature>